<evidence type="ECO:0000256" key="10">
    <source>
        <dbReference type="ARBA" id="ARBA00023004"/>
    </source>
</evidence>
<gene>
    <name evidence="13" type="primary">cydB</name>
    <name evidence="13" type="ORF">MWN34_09465</name>
</gene>
<proteinExistence type="inferred from homology"/>
<feature type="transmembrane region" description="Helical" evidence="12">
    <location>
        <begin position="296"/>
        <end position="321"/>
    </location>
</feature>
<dbReference type="Pfam" id="PF02322">
    <property type="entry name" value="Cyt_bd_oxida_II"/>
    <property type="match status" value="1"/>
</dbReference>
<keyword evidence="14" id="KW-1185">Reference proteome</keyword>
<reference evidence="13 14" key="1">
    <citation type="submission" date="2022-04" db="EMBL/GenBank/DDBJ databases">
        <authorList>
            <person name="Grouzdev D.S."/>
            <person name="Pantiukh K.S."/>
            <person name="Krutkina M.S."/>
        </authorList>
    </citation>
    <scope>NUCLEOTIDE SEQUENCE [LARGE SCALE GENOMIC DNA]</scope>
    <source>
        <strain evidence="13 14">6x-1</strain>
    </source>
</reference>
<organism evidence="13 14">
    <name type="scientific">Ancylobacter crimeensis</name>
    <dbReference type="NCBI Taxonomy" id="2579147"/>
    <lineage>
        <taxon>Bacteria</taxon>
        <taxon>Pseudomonadati</taxon>
        <taxon>Pseudomonadota</taxon>
        <taxon>Alphaproteobacteria</taxon>
        <taxon>Hyphomicrobiales</taxon>
        <taxon>Xanthobacteraceae</taxon>
        <taxon>Ancylobacter</taxon>
    </lineage>
</organism>
<keyword evidence="7" id="KW-0479">Metal-binding</keyword>
<keyword evidence="5" id="KW-0349">Heme</keyword>
<feature type="transmembrane region" description="Helical" evidence="12">
    <location>
        <begin position="126"/>
        <end position="154"/>
    </location>
</feature>
<dbReference type="InterPro" id="IPR003317">
    <property type="entry name" value="Cyt-d_oxidase_su2"/>
</dbReference>
<keyword evidence="3" id="KW-0813">Transport</keyword>
<dbReference type="PANTHER" id="PTHR43141">
    <property type="entry name" value="CYTOCHROME BD2 SUBUNIT II"/>
    <property type="match status" value="1"/>
</dbReference>
<evidence type="ECO:0000256" key="1">
    <source>
        <dbReference type="ARBA" id="ARBA00004651"/>
    </source>
</evidence>
<evidence type="ECO:0000256" key="12">
    <source>
        <dbReference type="SAM" id="Phobius"/>
    </source>
</evidence>
<feature type="transmembrane region" description="Helical" evidence="12">
    <location>
        <begin position="83"/>
        <end position="105"/>
    </location>
</feature>
<keyword evidence="4" id="KW-1003">Cell membrane</keyword>
<comment type="similarity">
    <text evidence="2">Belongs to the cytochrome ubiquinol oxidase subunit 2 family.</text>
</comment>
<keyword evidence="8" id="KW-0249">Electron transport</keyword>
<keyword evidence="11 12" id="KW-0472">Membrane</keyword>
<evidence type="ECO:0000256" key="4">
    <source>
        <dbReference type="ARBA" id="ARBA00022475"/>
    </source>
</evidence>
<feature type="transmembrane region" description="Helical" evidence="12">
    <location>
        <begin position="14"/>
        <end position="33"/>
    </location>
</feature>
<accession>A0ABT0DB62</accession>
<evidence type="ECO:0000256" key="5">
    <source>
        <dbReference type="ARBA" id="ARBA00022617"/>
    </source>
</evidence>
<evidence type="ECO:0000256" key="6">
    <source>
        <dbReference type="ARBA" id="ARBA00022692"/>
    </source>
</evidence>
<evidence type="ECO:0000313" key="14">
    <source>
        <dbReference type="Proteomes" id="UP001203284"/>
    </source>
</evidence>
<feature type="transmembrane region" description="Helical" evidence="12">
    <location>
        <begin position="208"/>
        <end position="230"/>
    </location>
</feature>
<dbReference type="RefSeq" id="WP_247028738.1">
    <property type="nucleotide sequence ID" value="NZ_JALKCH010000005.1"/>
</dbReference>
<evidence type="ECO:0000313" key="13">
    <source>
        <dbReference type="EMBL" id="MCK0197139.1"/>
    </source>
</evidence>
<feature type="transmembrane region" description="Helical" evidence="12">
    <location>
        <begin position="174"/>
        <end position="196"/>
    </location>
</feature>
<evidence type="ECO:0000256" key="2">
    <source>
        <dbReference type="ARBA" id="ARBA00007543"/>
    </source>
</evidence>
<dbReference type="Proteomes" id="UP001203284">
    <property type="component" value="Unassembled WGS sequence"/>
</dbReference>
<evidence type="ECO:0000256" key="11">
    <source>
        <dbReference type="ARBA" id="ARBA00023136"/>
    </source>
</evidence>
<feature type="transmembrane region" description="Helical" evidence="12">
    <location>
        <begin position="270"/>
        <end position="289"/>
    </location>
</feature>
<name>A0ABT0DB62_9HYPH</name>
<comment type="caution">
    <text evidence="13">The sequence shown here is derived from an EMBL/GenBank/DDBJ whole genome shotgun (WGS) entry which is preliminary data.</text>
</comment>
<evidence type="ECO:0000256" key="7">
    <source>
        <dbReference type="ARBA" id="ARBA00022723"/>
    </source>
</evidence>
<evidence type="ECO:0000256" key="9">
    <source>
        <dbReference type="ARBA" id="ARBA00022989"/>
    </source>
</evidence>
<dbReference type="PANTHER" id="PTHR43141:SF5">
    <property type="entry name" value="CYTOCHROME BD-I UBIQUINOL OXIDASE SUBUNIT 2"/>
    <property type="match status" value="1"/>
</dbReference>
<comment type="subcellular location">
    <subcellularLocation>
        <location evidence="1">Cell membrane</location>
        <topology evidence="1">Multi-pass membrane protein</topology>
    </subcellularLocation>
</comment>
<keyword evidence="6 12" id="KW-0812">Transmembrane</keyword>
<dbReference type="PIRSF" id="PIRSF000267">
    <property type="entry name" value="Cyt_oxidse_sub2"/>
    <property type="match status" value="1"/>
</dbReference>
<evidence type="ECO:0000256" key="3">
    <source>
        <dbReference type="ARBA" id="ARBA00022448"/>
    </source>
</evidence>
<sequence>MILHTLIDYDTLRVIWWLLLGVLLIGFAVMDGFDLGTDILLPFVAKTDIERRTVINSIGPVWEGNQVWLILGGGAIFAAWPPLYAVSFSGFYLAMFAILFALILRPVGFKYRSKRDSAAWRNGWDWALFIGGLVPALVMGVAVGNVLQGVPFHFNGDLRVFYDGTTLFELLNPFGLLAGLLSVTMLVMHGAGWLMLKTDGPIAERARAFGSLAAVATIVLFAIGGAWLWFGHFGYRITSEIVAGGPSNPLAKSVELARGAWFVNYATHSWMMLAPALGFVGALGSLALLRAGKGGFSWLLSSVSILGIISTVGLSMFPFILPSSVDPRSSLTVWDASSSHLTLFIMLVCALVFVPIIIAYTSWVYRVLWGKVDPREIGRDGSHAY</sequence>
<evidence type="ECO:0000256" key="8">
    <source>
        <dbReference type="ARBA" id="ARBA00022982"/>
    </source>
</evidence>
<feature type="transmembrane region" description="Helical" evidence="12">
    <location>
        <begin position="341"/>
        <end position="365"/>
    </location>
</feature>
<dbReference type="EMBL" id="JALKCH010000005">
    <property type="protein sequence ID" value="MCK0197139.1"/>
    <property type="molecule type" value="Genomic_DNA"/>
</dbReference>
<keyword evidence="10" id="KW-0408">Iron</keyword>
<keyword evidence="9 12" id="KW-1133">Transmembrane helix</keyword>
<dbReference type="NCBIfam" id="TIGR00203">
    <property type="entry name" value="cydB"/>
    <property type="match status" value="1"/>
</dbReference>
<protein>
    <submittedName>
        <fullName evidence="13">Cytochrome d ubiquinol oxidase subunit II</fullName>
    </submittedName>
</protein>